<sequence>MSDDHVFASVLAAVEAFQGYGIERLSLPLIESGDAMEISLLPFSGRPWMASSIRDLRFFAMDREPRDEIAFFDFTALVIKPHEAWPAGLPAHPPSGTDGPSLSWLHGDGPTASFDVVAAVVQVLTEFGP</sequence>
<accession>A0ABT9N4H2</accession>
<protein>
    <submittedName>
        <fullName evidence="1">Uncharacterized protein</fullName>
    </submittedName>
</protein>
<gene>
    <name evidence="1" type="ORF">J2S43_007117</name>
</gene>
<keyword evidence="2" id="KW-1185">Reference proteome</keyword>
<dbReference type="RefSeq" id="WP_306836623.1">
    <property type="nucleotide sequence ID" value="NZ_JAUSRA010000001.1"/>
</dbReference>
<dbReference type="EMBL" id="JAUSRA010000001">
    <property type="protein sequence ID" value="MDP9798605.1"/>
    <property type="molecule type" value="Genomic_DNA"/>
</dbReference>
<dbReference type="Proteomes" id="UP001240984">
    <property type="component" value="Unassembled WGS sequence"/>
</dbReference>
<proteinExistence type="predicted"/>
<name>A0ABT9N4H2_9ACTN</name>
<organism evidence="1 2">
    <name type="scientific">Catenuloplanes nepalensis</name>
    <dbReference type="NCBI Taxonomy" id="587533"/>
    <lineage>
        <taxon>Bacteria</taxon>
        <taxon>Bacillati</taxon>
        <taxon>Actinomycetota</taxon>
        <taxon>Actinomycetes</taxon>
        <taxon>Micromonosporales</taxon>
        <taxon>Micromonosporaceae</taxon>
        <taxon>Catenuloplanes</taxon>
    </lineage>
</organism>
<comment type="caution">
    <text evidence="1">The sequence shown here is derived from an EMBL/GenBank/DDBJ whole genome shotgun (WGS) entry which is preliminary data.</text>
</comment>
<reference evidence="1 2" key="1">
    <citation type="submission" date="2023-07" db="EMBL/GenBank/DDBJ databases">
        <title>Sequencing the genomes of 1000 actinobacteria strains.</title>
        <authorList>
            <person name="Klenk H.-P."/>
        </authorList>
    </citation>
    <scope>NUCLEOTIDE SEQUENCE [LARGE SCALE GENOMIC DNA]</scope>
    <source>
        <strain evidence="1 2">DSM 44710</strain>
    </source>
</reference>
<evidence type="ECO:0000313" key="1">
    <source>
        <dbReference type="EMBL" id="MDP9798605.1"/>
    </source>
</evidence>
<evidence type="ECO:0000313" key="2">
    <source>
        <dbReference type="Proteomes" id="UP001240984"/>
    </source>
</evidence>